<dbReference type="Proteomes" id="UP000017837">
    <property type="component" value="Unassembled WGS sequence"/>
</dbReference>
<name>V4NQU3_9CAUL</name>
<comment type="caution">
    <text evidence="1">The sequence shown here is derived from an EMBL/GenBank/DDBJ whole genome shotgun (WGS) entry which is preliminary data.</text>
</comment>
<dbReference type="AlphaFoldDB" id="V4NQU3"/>
<dbReference type="eggNOG" id="COG1846">
    <property type="taxonomic scope" value="Bacteria"/>
</dbReference>
<sequence>MSGKVLNWAVRAAVEDVYEKAVLMVLAEASNDAGQTFISQATVADRCVMSKRKVVAVMAGLEARGHISRKRRSRENGHRSTDLITLSQSAQCAPGQDAQCAPVEAPLGARHDIDQVHTVHSITLTINPQIKDMSLAQPKSKSHNRIKTPNDTAFEALWLAYPHFPGRSIKRKAHDTWSTMSEADRTALVGAVCVFAGSQQAQKDERQFVKGFHLWLKDGLWRDFVTQDGSVTNQSATDWEARLRRFKADGVWLTSWG</sequence>
<proteinExistence type="predicted"/>
<protein>
    <submittedName>
        <fullName evidence="1">Uncharacterized protein</fullName>
    </submittedName>
</protein>
<dbReference type="Pfam" id="PF13730">
    <property type="entry name" value="HTH_36"/>
    <property type="match status" value="1"/>
</dbReference>
<gene>
    <name evidence="1" type="ORF">ABENE_23340</name>
</gene>
<feature type="non-terminal residue" evidence="1">
    <location>
        <position position="257"/>
    </location>
</feature>
<dbReference type="Gene3D" id="1.10.10.10">
    <property type="entry name" value="Winged helix-like DNA-binding domain superfamily/Winged helix DNA-binding domain"/>
    <property type="match status" value="1"/>
</dbReference>
<reference evidence="1 2" key="1">
    <citation type="journal article" date="2014" name="Nature">
        <title>Sequential evolution of bacterial morphology by co-option of a developmental regulator.</title>
        <authorList>
            <person name="Jiang C."/>
            <person name="Brown P.J."/>
            <person name="Ducret A."/>
            <person name="Brun Y.V."/>
        </authorList>
    </citation>
    <scope>NUCLEOTIDE SEQUENCE [LARGE SCALE GENOMIC DNA]</scope>
    <source>
        <strain evidence="1 2">DSM 16100</strain>
    </source>
</reference>
<accession>V4NQU3</accession>
<keyword evidence="2" id="KW-1185">Reference proteome</keyword>
<organism evidence="1 2">
    <name type="scientific">Asticcacaulis benevestitus DSM 16100 = ATCC BAA-896</name>
    <dbReference type="NCBI Taxonomy" id="1121022"/>
    <lineage>
        <taxon>Bacteria</taxon>
        <taxon>Pseudomonadati</taxon>
        <taxon>Pseudomonadota</taxon>
        <taxon>Alphaproteobacteria</taxon>
        <taxon>Caulobacterales</taxon>
        <taxon>Caulobacteraceae</taxon>
        <taxon>Asticcacaulis</taxon>
    </lineage>
</organism>
<evidence type="ECO:0000313" key="2">
    <source>
        <dbReference type="Proteomes" id="UP000017837"/>
    </source>
</evidence>
<dbReference type="EMBL" id="AWGB01000130">
    <property type="protein sequence ID" value="ESQ77409.1"/>
    <property type="molecule type" value="Genomic_DNA"/>
</dbReference>
<dbReference type="RefSeq" id="WP_023447528.1">
    <property type="nucleotide sequence ID" value="NZ_AWGB01000130.1"/>
</dbReference>
<evidence type="ECO:0000313" key="1">
    <source>
        <dbReference type="EMBL" id="ESQ77409.1"/>
    </source>
</evidence>
<dbReference type="InterPro" id="IPR036388">
    <property type="entry name" value="WH-like_DNA-bd_sf"/>
</dbReference>
<dbReference type="PATRIC" id="fig|1121022.4.peg.4776"/>